<organism evidence="2">
    <name type="scientific">human gut metagenome</name>
    <dbReference type="NCBI Taxonomy" id="408170"/>
    <lineage>
        <taxon>unclassified sequences</taxon>
        <taxon>metagenomes</taxon>
        <taxon>organismal metagenomes</taxon>
    </lineage>
</organism>
<comment type="caution">
    <text evidence="2">The sequence shown here is derived from an EMBL/GenBank/DDBJ whole genome shotgun (WGS) entry which is preliminary data.</text>
</comment>
<accession>K1U906</accession>
<dbReference type="AlphaFoldDB" id="K1U906"/>
<evidence type="ECO:0000256" key="1">
    <source>
        <dbReference type="SAM" id="Phobius"/>
    </source>
</evidence>
<name>K1U906_9ZZZZ</name>
<sequence length="54" mass="6110">MTHHPCPSLNYGVLYTAGAIVYAKKGFRYHHLVWHLFIDLALLSHLAGIVFFIG</sequence>
<feature type="transmembrane region" description="Helical" evidence="1">
    <location>
        <begin position="32"/>
        <end position="53"/>
    </location>
</feature>
<reference evidence="2" key="1">
    <citation type="journal article" date="2013" name="Environ. Microbiol.">
        <title>Microbiota from the distal guts of lean and obese adolescents exhibit partial functional redundancy besides clear differences in community structure.</title>
        <authorList>
            <person name="Ferrer M."/>
            <person name="Ruiz A."/>
            <person name="Lanza F."/>
            <person name="Haange S.B."/>
            <person name="Oberbach A."/>
            <person name="Till H."/>
            <person name="Bargiela R."/>
            <person name="Campoy C."/>
            <person name="Segura M.T."/>
            <person name="Richter M."/>
            <person name="von Bergen M."/>
            <person name="Seifert J."/>
            <person name="Suarez A."/>
        </authorList>
    </citation>
    <scope>NUCLEOTIDE SEQUENCE</scope>
</reference>
<gene>
    <name evidence="2" type="ORF">OBE_05162</name>
</gene>
<proteinExistence type="predicted"/>
<keyword evidence="1" id="KW-1133">Transmembrane helix</keyword>
<evidence type="ECO:0000313" key="2">
    <source>
        <dbReference type="EMBL" id="EKC68006.1"/>
    </source>
</evidence>
<dbReference type="EMBL" id="AJWZ01003525">
    <property type="protein sequence ID" value="EKC68006.1"/>
    <property type="molecule type" value="Genomic_DNA"/>
</dbReference>
<protein>
    <submittedName>
        <fullName evidence="2">Membrane protein, hemolysin III</fullName>
    </submittedName>
</protein>
<keyword evidence="1" id="KW-0472">Membrane</keyword>
<keyword evidence="1" id="KW-0812">Transmembrane</keyword>